<dbReference type="EMBL" id="NBNE01001921">
    <property type="protein sequence ID" value="OWZ12164.1"/>
    <property type="molecule type" value="Genomic_DNA"/>
</dbReference>
<accession>A0A225W449</accession>
<evidence type="ECO:0000313" key="2">
    <source>
        <dbReference type="Proteomes" id="UP000198211"/>
    </source>
</evidence>
<evidence type="ECO:0000313" key="1">
    <source>
        <dbReference type="EMBL" id="OWZ12164.1"/>
    </source>
</evidence>
<dbReference type="Proteomes" id="UP000198211">
    <property type="component" value="Unassembled WGS sequence"/>
</dbReference>
<proteinExistence type="predicted"/>
<organism evidence="1 2">
    <name type="scientific">Phytophthora megakarya</name>
    <dbReference type="NCBI Taxonomy" id="4795"/>
    <lineage>
        <taxon>Eukaryota</taxon>
        <taxon>Sar</taxon>
        <taxon>Stramenopiles</taxon>
        <taxon>Oomycota</taxon>
        <taxon>Peronosporomycetes</taxon>
        <taxon>Peronosporales</taxon>
        <taxon>Peronosporaceae</taxon>
        <taxon>Phytophthora</taxon>
    </lineage>
</organism>
<name>A0A225W449_9STRA</name>
<reference evidence="2" key="1">
    <citation type="submission" date="2017-03" db="EMBL/GenBank/DDBJ databases">
        <title>Phytopthora megakarya and P. palmivora, two closely related causual agents of cacao black pod achieved similar genome size and gene model numbers by different mechanisms.</title>
        <authorList>
            <person name="Ali S."/>
            <person name="Shao J."/>
            <person name="Larry D.J."/>
            <person name="Kronmiller B."/>
            <person name="Shen D."/>
            <person name="Strem M.D."/>
            <person name="Melnick R.L."/>
            <person name="Guiltinan M.J."/>
            <person name="Tyler B.M."/>
            <person name="Meinhardt L.W."/>
            <person name="Bailey B.A."/>
        </authorList>
    </citation>
    <scope>NUCLEOTIDE SEQUENCE [LARGE SCALE GENOMIC DNA]</scope>
    <source>
        <strain evidence="2">zdho120</strain>
    </source>
</reference>
<gene>
    <name evidence="1" type="ORF">PHMEG_00014714</name>
</gene>
<keyword evidence="2" id="KW-1185">Reference proteome</keyword>
<dbReference type="AlphaFoldDB" id="A0A225W449"/>
<protein>
    <submittedName>
        <fullName evidence="1">Uncharacterized protein</fullName>
    </submittedName>
</protein>
<comment type="caution">
    <text evidence="1">The sequence shown here is derived from an EMBL/GenBank/DDBJ whole genome shotgun (WGS) entry which is preliminary data.</text>
</comment>
<sequence length="121" mass="14277">MPLDLCAVSKTRDRLSTTLQDLRRRLAGEYKRIKHRRTVCMRHYVTTLAIPKPDDGQWMYVWLSGGTDYFLAFTSLTRLFNQFEPHYPMTSYNAKGGRPRRLRHHHQVLGVMMALYDDCLD</sequence>
<dbReference type="OrthoDB" id="126322at2759"/>